<dbReference type="RefSeq" id="WP_020878756.1">
    <property type="nucleotide sequence ID" value="NZ_ATHJ01000130.1"/>
</dbReference>
<evidence type="ECO:0000256" key="3">
    <source>
        <dbReference type="ARBA" id="ARBA00022723"/>
    </source>
</evidence>
<dbReference type="GO" id="GO:0051536">
    <property type="term" value="F:iron-sulfur cluster binding"/>
    <property type="evidence" value="ECO:0007669"/>
    <property type="project" value="UniProtKB-KW"/>
</dbReference>
<gene>
    <name evidence="7" type="ORF">dsmv_3600</name>
</gene>
<dbReference type="AlphaFoldDB" id="S7T8G6"/>
<dbReference type="SFLD" id="SFLDS00029">
    <property type="entry name" value="Radical_SAM"/>
    <property type="match status" value="1"/>
</dbReference>
<keyword evidence="5" id="KW-0411">Iron-sulfur</keyword>
<dbReference type="SFLD" id="SFLDG01386">
    <property type="entry name" value="main_SPASM_domain-containing"/>
    <property type="match status" value="1"/>
</dbReference>
<dbReference type="SUPFAM" id="SSF102114">
    <property type="entry name" value="Radical SAM enzymes"/>
    <property type="match status" value="1"/>
</dbReference>
<evidence type="ECO:0000256" key="1">
    <source>
        <dbReference type="ARBA" id="ARBA00001966"/>
    </source>
</evidence>
<dbReference type="eggNOG" id="COG0641">
    <property type="taxonomic scope" value="Bacteria"/>
</dbReference>
<dbReference type="SFLD" id="SFLDG01067">
    <property type="entry name" value="SPASM/twitch_domain_containing"/>
    <property type="match status" value="1"/>
</dbReference>
<dbReference type="PANTHER" id="PTHR43273">
    <property type="entry name" value="ANAEROBIC SULFATASE-MATURATING ENZYME HOMOLOG ASLB-RELATED"/>
    <property type="match status" value="1"/>
</dbReference>
<dbReference type="Proteomes" id="UP000014977">
    <property type="component" value="Unassembled WGS sequence"/>
</dbReference>
<dbReference type="GO" id="GO:0046872">
    <property type="term" value="F:metal ion binding"/>
    <property type="evidence" value="ECO:0007669"/>
    <property type="project" value="UniProtKB-KW"/>
</dbReference>
<name>S7T8G6_DESML</name>
<dbReference type="PANTHER" id="PTHR43273:SF8">
    <property type="entry name" value="RADICAL SAM DOMAIN PROTEIN"/>
    <property type="match status" value="1"/>
</dbReference>
<evidence type="ECO:0000256" key="2">
    <source>
        <dbReference type="ARBA" id="ARBA00022691"/>
    </source>
</evidence>
<keyword evidence="2" id="KW-0949">S-adenosyl-L-methionine</keyword>
<evidence type="ECO:0000313" key="7">
    <source>
        <dbReference type="EMBL" id="EPR32750.1"/>
    </source>
</evidence>
<dbReference type="InterPro" id="IPR013785">
    <property type="entry name" value="Aldolase_TIM"/>
</dbReference>
<dbReference type="Pfam" id="PF04055">
    <property type="entry name" value="Radical_SAM"/>
    <property type="match status" value="1"/>
</dbReference>
<keyword evidence="4" id="KW-0408">Iron</keyword>
<evidence type="ECO:0000256" key="4">
    <source>
        <dbReference type="ARBA" id="ARBA00023004"/>
    </source>
</evidence>
<dbReference type="Gene3D" id="3.20.20.70">
    <property type="entry name" value="Aldolase class I"/>
    <property type="match status" value="1"/>
</dbReference>
<dbReference type="InterPro" id="IPR023867">
    <property type="entry name" value="Sulphatase_maturase_rSAM"/>
</dbReference>
<evidence type="ECO:0000256" key="5">
    <source>
        <dbReference type="ARBA" id="ARBA00023014"/>
    </source>
</evidence>
<dbReference type="CDD" id="cd21109">
    <property type="entry name" value="SPASM"/>
    <property type="match status" value="1"/>
</dbReference>
<feature type="domain" description="Radical SAM core" evidence="6">
    <location>
        <begin position="120"/>
        <end position="289"/>
    </location>
</feature>
<dbReference type="OrthoDB" id="5485132at2"/>
<evidence type="ECO:0000259" key="6">
    <source>
        <dbReference type="Pfam" id="PF04055"/>
    </source>
</evidence>
<dbReference type="GO" id="GO:0016491">
    <property type="term" value="F:oxidoreductase activity"/>
    <property type="evidence" value="ECO:0007669"/>
    <property type="project" value="InterPro"/>
</dbReference>
<keyword evidence="8" id="KW-1185">Reference proteome</keyword>
<dbReference type="InterPro" id="IPR058240">
    <property type="entry name" value="rSAM_sf"/>
</dbReference>
<sequence>MTLQTPPPAVLLKKSPFLVVKQIDDTEVRVYSRMHGNLTAFDVDIQKVLKLFDTPANAENAAKIASQFCKNDASDLIRELYAKHFLVEANKDEKAIFSEYISAVRHKNRIPKVSKVTFLVSDECNLACKGCYHTFYDFKSTQMSSDFAGQILEGLFPYLKKNAVSSLVISFLGYEPFLNFEAMKRIYDQVCSMSDRYDIKTSFHIFTNAFSLDESMHAWIERNISKLAVKVSLDGIKEDNDKRRVDFAGKGTYERVVKNLRRILATGVKCSVLIVLSKLNFSNIEKFVDEMDVLGIRQITANMFCGQSRDERMMELTTSEKIEAIKRMDQAAEKHGIRFDGEWKYAVVQMITGAHFTCPAGIKQLVFSADGVIYPCQRFAGTPINFGTYTKDFWEKISEDRCEGYRRWTADLYRGLTERSKTENIDLAGWSCPFLLFIREECISKHLEREFNERLLEYYITRPLDRIIAESPRN</sequence>
<proteinExistence type="predicted"/>
<keyword evidence="3" id="KW-0479">Metal-binding</keyword>
<dbReference type="EMBL" id="ATHJ01000130">
    <property type="protein sequence ID" value="EPR32750.1"/>
    <property type="molecule type" value="Genomic_DNA"/>
</dbReference>
<dbReference type="CDD" id="cd01335">
    <property type="entry name" value="Radical_SAM"/>
    <property type="match status" value="1"/>
</dbReference>
<comment type="cofactor">
    <cofactor evidence="1">
        <name>[4Fe-4S] cluster</name>
        <dbReference type="ChEBI" id="CHEBI:49883"/>
    </cofactor>
</comment>
<protein>
    <submittedName>
        <fullName evidence="7">Radical SAM domain protein</fullName>
    </submittedName>
</protein>
<accession>S7T8G6</accession>
<organism evidence="7 8">
    <name type="scientific">Desulfococcus multivorans DSM 2059</name>
    <dbReference type="NCBI Taxonomy" id="1121405"/>
    <lineage>
        <taxon>Bacteria</taxon>
        <taxon>Pseudomonadati</taxon>
        <taxon>Thermodesulfobacteriota</taxon>
        <taxon>Desulfobacteria</taxon>
        <taxon>Desulfobacterales</taxon>
        <taxon>Desulfococcaceae</taxon>
        <taxon>Desulfococcus</taxon>
    </lineage>
</organism>
<dbReference type="STRING" id="897.B2D07_12280"/>
<evidence type="ECO:0000313" key="8">
    <source>
        <dbReference type="Proteomes" id="UP000014977"/>
    </source>
</evidence>
<comment type="caution">
    <text evidence="7">The sequence shown here is derived from an EMBL/GenBank/DDBJ whole genome shotgun (WGS) entry which is preliminary data.</text>
</comment>
<reference evidence="7 8" key="1">
    <citation type="journal article" date="2013" name="Genome Announc.">
        <title>Draft genome sequences for three mercury-methylating, sulfate-reducing bacteria.</title>
        <authorList>
            <person name="Brown S.D."/>
            <person name="Hurt R.A.Jr."/>
            <person name="Gilmour C.C."/>
            <person name="Elias D.A."/>
        </authorList>
    </citation>
    <scope>NUCLEOTIDE SEQUENCE [LARGE SCALE GENOMIC DNA]</scope>
    <source>
        <strain evidence="7 8">DSM 2059</strain>
    </source>
</reference>
<dbReference type="InterPro" id="IPR007197">
    <property type="entry name" value="rSAM"/>
</dbReference>
<dbReference type="SFLD" id="SFLDG01384">
    <property type="entry name" value="thioether_bond_formation_requi"/>
    <property type="match status" value="1"/>
</dbReference>